<comment type="caution">
    <text evidence="3">The sequence shown here is derived from an EMBL/GenBank/DDBJ whole genome shotgun (WGS) entry which is preliminary data.</text>
</comment>
<keyword evidence="2" id="KW-0812">Transmembrane</keyword>
<dbReference type="RefSeq" id="WP_145781452.1">
    <property type="nucleotide sequence ID" value="NZ_JBEZJC010000009.1"/>
</dbReference>
<keyword evidence="4" id="KW-1185">Reference proteome</keyword>
<reference evidence="3 4" key="1">
    <citation type="submission" date="2019-06" db="EMBL/GenBank/DDBJ databases">
        <title>Sequencing the genomes of 1000 actinobacteria strains.</title>
        <authorList>
            <person name="Klenk H.-P."/>
        </authorList>
    </citation>
    <scope>NUCLEOTIDE SEQUENCE [LARGE SCALE GENOMIC DNA]</scope>
    <source>
        <strain evidence="3 4">DSM 45885</strain>
    </source>
</reference>
<dbReference type="EMBL" id="VIWZ01000001">
    <property type="protein sequence ID" value="TWG17976.1"/>
    <property type="molecule type" value="Genomic_DNA"/>
</dbReference>
<accession>A0A561W291</accession>
<dbReference type="GeneID" id="300128866"/>
<evidence type="ECO:0000256" key="1">
    <source>
        <dbReference type="SAM" id="MobiDB-lite"/>
    </source>
</evidence>
<dbReference type="Proteomes" id="UP000317685">
    <property type="component" value="Unassembled WGS sequence"/>
</dbReference>
<gene>
    <name evidence="3" type="ORF">FHU34_113319</name>
</gene>
<evidence type="ECO:0000313" key="4">
    <source>
        <dbReference type="Proteomes" id="UP000317685"/>
    </source>
</evidence>
<organism evidence="3 4">
    <name type="scientific">Micromonospora taraxaci</name>
    <dbReference type="NCBI Taxonomy" id="1316803"/>
    <lineage>
        <taxon>Bacteria</taxon>
        <taxon>Bacillati</taxon>
        <taxon>Actinomycetota</taxon>
        <taxon>Actinomycetes</taxon>
        <taxon>Micromonosporales</taxon>
        <taxon>Micromonosporaceae</taxon>
        <taxon>Micromonospora</taxon>
    </lineage>
</organism>
<proteinExistence type="predicted"/>
<protein>
    <submittedName>
        <fullName evidence="3">Uncharacterized protein</fullName>
    </submittedName>
</protein>
<evidence type="ECO:0000313" key="3">
    <source>
        <dbReference type="EMBL" id="TWG17976.1"/>
    </source>
</evidence>
<evidence type="ECO:0000256" key="2">
    <source>
        <dbReference type="SAM" id="Phobius"/>
    </source>
</evidence>
<feature type="transmembrane region" description="Helical" evidence="2">
    <location>
        <begin position="6"/>
        <end position="23"/>
    </location>
</feature>
<dbReference type="OrthoDB" id="3542357at2"/>
<keyword evidence="2" id="KW-0472">Membrane</keyword>
<keyword evidence="2" id="KW-1133">Transmembrane helix</keyword>
<feature type="region of interest" description="Disordered" evidence="1">
    <location>
        <begin position="160"/>
        <end position="202"/>
    </location>
</feature>
<dbReference type="AlphaFoldDB" id="A0A561W291"/>
<sequence>MNETVLNVIGLMLVAISLCFSALQTREVARQSRINNGIGSASALVEVNNLIRSWHERLLQDPSARPYFFDGKPCAPDDAERPKVLIFAELLGDVLECNLQMASLLPAFDFAHSWHHWPAEMLRQSPILDEVVASHPEWWPTLHLLQQQIRAGVPQAHPLLRTPTSRWRPSRSRAGAGGRLDRDALAGTAVPVGDEAAIPPQR</sequence>
<name>A0A561W291_9ACTN</name>